<keyword evidence="2" id="KW-0378">Hydrolase</keyword>
<dbReference type="Proteomes" id="UP001499863">
    <property type="component" value="Unassembled WGS sequence"/>
</dbReference>
<evidence type="ECO:0000256" key="1">
    <source>
        <dbReference type="ARBA" id="ARBA00010646"/>
    </source>
</evidence>
<dbReference type="CDD" id="cd00599">
    <property type="entry name" value="GH25_muramidase"/>
    <property type="match status" value="1"/>
</dbReference>
<dbReference type="InterPro" id="IPR018077">
    <property type="entry name" value="Glyco_hydro_fam25_subgr"/>
</dbReference>
<evidence type="ECO:0008006" key="6">
    <source>
        <dbReference type="Google" id="ProtNLM"/>
    </source>
</evidence>
<protein>
    <recommendedName>
        <fullName evidence="6">Lysozyme</fullName>
    </recommendedName>
</protein>
<gene>
    <name evidence="4" type="ORF">GCM10009639_08860</name>
</gene>
<comment type="caution">
    <text evidence="4">The sequence shown here is derived from an EMBL/GenBank/DDBJ whole genome shotgun (WGS) entry which is preliminary data.</text>
</comment>
<dbReference type="PROSITE" id="PS51904">
    <property type="entry name" value="GLYCOSYL_HYDROL_F25_2"/>
    <property type="match status" value="1"/>
</dbReference>
<dbReference type="InterPro" id="IPR002053">
    <property type="entry name" value="Glyco_hydro_25"/>
</dbReference>
<dbReference type="PANTHER" id="PTHR34135:SF2">
    <property type="entry name" value="LYSOZYME"/>
    <property type="match status" value="1"/>
</dbReference>
<dbReference type="SMART" id="SM00641">
    <property type="entry name" value="Glyco_25"/>
    <property type="match status" value="1"/>
</dbReference>
<evidence type="ECO:0000313" key="5">
    <source>
        <dbReference type="Proteomes" id="UP001499863"/>
    </source>
</evidence>
<comment type="similarity">
    <text evidence="1">Belongs to the glycosyl hydrolase 25 family.</text>
</comment>
<dbReference type="InterPro" id="IPR017853">
    <property type="entry name" value="GH"/>
</dbReference>
<dbReference type="EMBL" id="BAAAKJ010000042">
    <property type="protein sequence ID" value="GAA1385868.1"/>
    <property type="molecule type" value="Genomic_DNA"/>
</dbReference>
<proteinExistence type="inferred from homology"/>
<reference evidence="5" key="1">
    <citation type="journal article" date="2019" name="Int. J. Syst. Evol. Microbiol.">
        <title>The Global Catalogue of Microorganisms (GCM) 10K type strain sequencing project: providing services to taxonomists for standard genome sequencing and annotation.</title>
        <authorList>
            <consortium name="The Broad Institute Genomics Platform"/>
            <consortium name="The Broad Institute Genome Sequencing Center for Infectious Disease"/>
            <person name="Wu L."/>
            <person name="Ma J."/>
        </authorList>
    </citation>
    <scope>NUCLEOTIDE SEQUENCE [LARGE SCALE GENOMIC DNA]</scope>
    <source>
        <strain evidence="5">JCM 12393</strain>
    </source>
</reference>
<keyword evidence="3" id="KW-0326">Glycosidase</keyword>
<sequence>MRGFDSSHHSHGTKTGEKAFDWPAVARGGQSFVYLKATEGLTYDDGWFGRDLAGARSVDLVRGAYHFFKPDKDGAAQADHFVDVLRREGFTGSKPGELPPALDLEECGTDGRIPLAQVTAFLRRVEQATGTAPVVYTRRNIVDDCLGGTKDLAGYRAWLARYATAEPQPLPGAAGWEFWQYSKRAEVPGTAGQPMDADVFHGDLAALRRLAHLG</sequence>
<evidence type="ECO:0000256" key="2">
    <source>
        <dbReference type="ARBA" id="ARBA00022801"/>
    </source>
</evidence>
<dbReference type="Pfam" id="PF01183">
    <property type="entry name" value="Glyco_hydro_25"/>
    <property type="match status" value="1"/>
</dbReference>
<name>A0ABP4IF64_9ACTN</name>
<evidence type="ECO:0000313" key="4">
    <source>
        <dbReference type="EMBL" id="GAA1385868.1"/>
    </source>
</evidence>
<organism evidence="4 5">
    <name type="scientific">Kitasatospora putterlickiae</name>
    <dbReference type="NCBI Taxonomy" id="221725"/>
    <lineage>
        <taxon>Bacteria</taxon>
        <taxon>Bacillati</taxon>
        <taxon>Actinomycetota</taxon>
        <taxon>Actinomycetes</taxon>
        <taxon>Kitasatosporales</taxon>
        <taxon>Streptomycetaceae</taxon>
        <taxon>Kitasatospora</taxon>
    </lineage>
</organism>
<dbReference type="Gene3D" id="3.20.20.80">
    <property type="entry name" value="Glycosidases"/>
    <property type="match status" value="1"/>
</dbReference>
<dbReference type="SUPFAM" id="SSF51445">
    <property type="entry name" value="(Trans)glycosidases"/>
    <property type="match status" value="1"/>
</dbReference>
<evidence type="ECO:0000256" key="3">
    <source>
        <dbReference type="ARBA" id="ARBA00023295"/>
    </source>
</evidence>
<keyword evidence="5" id="KW-1185">Reference proteome</keyword>
<accession>A0ABP4IF64</accession>
<dbReference type="PANTHER" id="PTHR34135">
    <property type="entry name" value="LYSOZYME"/>
    <property type="match status" value="1"/>
</dbReference>